<dbReference type="InterPro" id="IPR036181">
    <property type="entry name" value="MIT_dom_sf"/>
</dbReference>
<dbReference type="PaxDb" id="121845-A0A1S4EBN4"/>
<dbReference type="AlphaFoldDB" id="A0A1S4EBN4"/>
<dbReference type="InterPro" id="IPR001763">
    <property type="entry name" value="Rhodanese-like_dom"/>
</dbReference>
<feature type="domain" description="Rhodanese" evidence="2">
    <location>
        <begin position="189"/>
        <end position="212"/>
    </location>
</feature>
<name>A0A1S4EBN4_DIACI</name>
<dbReference type="Gene3D" id="3.40.250.10">
    <property type="entry name" value="Rhodanese-like domain"/>
    <property type="match status" value="1"/>
</dbReference>
<dbReference type="RefSeq" id="XP_017299645.1">
    <property type="nucleotide sequence ID" value="XM_017444156.2"/>
</dbReference>
<dbReference type="Proteomes" id="UP000079169">
    <property type="component" value="Unplaced"/>
</dbReference>
<evidence type="ECO:0000256" key="1">
    <source>
        <dbReference type="SAM" id="MobiDB-lite"/>
    </source>
</evidence>
<evidence type="ECO:0000259" key="2">
    <source>
        <dbReference type="PROSITE" id="PS50206"/>
    </source>
</evidence>
<feature type="region of interest" description="Disordered" evidence="1">
    <location>
        <begin position="99"/>
        <end position="148"/>
    </location>
</feature>
<protein>
    <submittedName>
        <fullName evidence="4">Uncharacterized protein LOC108252414</fullName>
    </submittedName>
</protein>
<keyword evidence="3" id="KW-1185">Reference proteome</keyword>
<dbReference type="GeneID" id="108252414"/>
<dbReference type="SUPFAM" id="SSF52821">
    <property type="entry name" value="Rhodanese/Cell cycle control phosphatase"/>
    <property type="match status" value="1"/>
</dbReference>
<organism evidence="3 4">
    <name type="scientific">Diaphorina citri</name>
    <name type="common">Asian citrus psyllid</name>
    <dbReference type="NCBI Taxonomy" id="121845"/>
    <lineage>
        <taxon>Eukaryota</taxon>
        <taxon>Metazoa</taxon>
        <taxon>Ecdysozoa</taxon>
        <taxon>Arthropoda</taxon>
        <taxon>Hexapoda</taxon>
        <taxon>Insecta</taxon>
        <taxon>Pterygota</taxon>
        <taxon>Neoptera</taxon>
        <taxon>Paraneoptera</taxon>
        <taxon>Hemiptera</taxon>
        <taxon>Sternorrhyncha</taxon>
        <taxon>Psylloidea</taxon>
        <taxon>Psyllidae</taxon>
        <taxon>Diaphorininae</taxon>
        <taxon>Diaphorina</taxon>
    </lineage>
</organism>
<accession>A0A1S4EBN4</accession>
<dbReference type="PROSITE" id="PS50206">
    <property type="entry name" value="RHODANESE_3"/>
    <property type="match status" value="1"/>
</dbReference>
<feature type="compositionally biased region" description="Basic and acidic residues" evidence="1">
    <location>
        <begin position="99"/>
        <end position="120"/>
    </location>
</feature>
<gene>
    <name evidence="4" type="primary">LOC108252414</name>
</gene>
<sequence length="230" mass="26204">MAKLTAQKIFEIEQEVNKLDTSRFSVVSEVQLIDRALEMHKAAKKFEAQEEIDMAYKCYFLFVSMATYIFKKTKDELYVKEMLTKPTVESMNKLEKMKDDSIKLEKNKDNIKNEEKENRKSPVKSSQSKDLGVKTKKSSASGADIKSNAKNGVHEAGINSMDKYIIKPEDKYEPATPSISSSELHKILNNRNVLLIDCRPQQEYNSCTLKTSAENLINVPEEINVKGLEP</sequence>
<dbReference type="InterPro" id="IPR036873">
    <property type="entry name" value="Rhodanese-like_dom_sf"/>
</dbReference>
<dbReference type="KEGG" id="dci:108252414"/>
<proteinExistence type="predicted"/>
<reference evidence="4" key="1">
    <citation type="submission" date="2025-08" db="UniProtKB">
        <authorList>
            <consortium name="RefSeq"/>
        </authorList>
    </citation>
    <scope>IDENTIFICATION</scope>
</reference>
<dbReference type="SUPFAM" id="SSF116846">
    <property type="entry name" value="MIT domain"/>
    <property type="match status" value="1"/>
</dbReference>
<evidence type="ECO:0000313" key="4">
    <source>
        <dbReference type="RefSeq" id="XP_017299645.1"/>
    </source>
</evidence>
<evidence type="ECO:0000313" key="3">
    <source>
        <dbReference type="Proteomes" id="UP000079169"/>
    </source>
</evidence>